<protein>
    <submittedName>
        <fullName evidence="1">Uncharacterized protein</fullName>
    </submittedName>
</protein>
<dbReference type="STRING" id="652787.SAMN05216490_3955"/>
<name>A0A1H2B7S4_MUCMA</name>
<keyword evidence="2" id="KW-1185">Reference proteome</keyword>
<evidence type="ECO:0000313" key="2">
    <source>
        <dbReference type="Proteomes" id="UP000199679"/>
    </source>
</evidence>
<gene>
    <name evidence="1" type="ORF">SAMN05216490_3955</name>
</gene>
<proteinExistence type="predicted"/>
<accession>A0A1H2B7S4</accession>
<dbReference type="EMBL" id="LT629740">
    <property type="protein sequence ID" value="SDT54127.1"/>
    <property type="molecule type" value="Genomic_DNA"/>
</dbReference>
<dbReference type="Proteomes" id="UP000199679">
    <property type="component" value="Chromosome I"/>
</dbReference>
<sequence>MHLFDKVLTLHPINPVIFVGSNLKNCFEVLKGNSFYA</sequence>
<evidence type="ECO:0000313" key="1">
    <source>
        <dbReference type="EMBL" id="SDT54127.1"/>
    </source>
</evidence>
<reference evidence="1 2" key="1">
    <citation type="submission" date="2016-10" db="EMBL/GenBank/DDBJ databases">
        <authorList>
            <person name="de Groot N.N."/>
        </authorList>
    </citation>
    <scope>NUCLEOTIDE SEQUENCE [LARGE SCALE GENOMIC DNA]</scope>
    <source>
        <strain evidence="1 2">MP1X4</strain>
    </source>
</reference>
<organism evidence="1 2">
    <name type="scientific">Mucilaginibacter mallensis</name>
    <dbReference type="NCBI Taxonomy" id="652787"/>
    <lineage>
        <taxon>Bacteria</taxon>
        <taxon>Pseudomonadati</taxon>
        <taxon>Bacteroidota</taxon>
        <taxon>Sphingobacteriia</taxon>
        <taxon>Sphingobacteriales</taxon>
        <taxon>Sphingobacteriaceae</taxon>
        <taxon>Mucilaginibacter</taxon>
    </lineage>
</organism>
<dbReference type="AlphaFoldDB" id="A0A1H2B7S4"/>